<keyword evidence="4" id="KW-0479">Metal-binding</keyword>
<evidence type="ECO:0000313" key="11">
    <source>
        <dbReference type="EMBL" id="PQM34827.1"/>
    </source>
</evidence>
<dbReference type="OrthoDB" id="8062037at2759"/>
<evidence type="ECO:0000256" key="8">
    <source>
        <dbReference type="PROSITE-ProRule" id="PRU00175"/>
    </source>
</evidence>
<dbReference type="PANTHER" id="PTHR22937:SF208">
    <property type="entry name" value="RING-TYPE E3 UBIQUITIN TRANSFERASE"/>
    <property type="match status" value="1"/>
</dbReference>
<dbReference type="InterPro" id="IPR001841">
    <property type="entry name" value="Znf_RING"/>
</dbReference>
<keyword evidence="6" id="KW-0833">Ubl conjugation pathway</keyword>
<keyword evidence="5 8" id="KW-0863">Zinc-finger</keyword>
<evidence type="ECO:0000256" key="3">
    <source>
        <dbReference type="ARBA" id="ARBA00022679"/>
    </source>
</evidence>
<name>A0A314UBL6_PRUYE</name>
<dbReference type="GO" id="GO:0061630">
    <property type="term" value="F:ubiquitin protein ligase activity"/>
    <property type="evidence" value="ECO:0007669"/>
    <property type="project" value="UniProtKB-EC"/>
</dbReference>
<reference evidence="11 12" key="1">
    <citation type="submission" date="2018-02" db="EMBL/GenBank/DDBJ databases">
        <title>Draft genome of wild Prunus yedoensis var. nudiflora.</title>
        <authorList>
            <person name="Baek S."/>
            <person name="Kim J.-H."/>
            <person name="Choi K."/>
            <person name="Kim G.-B."/>
            <person name="Cho A."/>
            <person name="Jang H."/>
            <person name="Shin C.-H."/>
            <person name="Yu H.-J."/>
            <person name="Mun J.-H."/>
        </authorList>
    </citation>
    <scope>NUCLEOTIDE SEQUENCE [LARGE SCALE GENOMIC DNA]</scope>
    <source>
        <strain evidence="12">cv. Jeju island</strain>
        <tissue evidence="11">Leaf</tissue>
    </source>
</reference>
<accession>A0A314UBL6</accession>
<evidence type="ECO:0000256" key="4">
    <source>
        <dbReference type="ARBA" id="ARBA00022723"/>
    </source>
</evidence>
<dbReference type="PROSITE" id="PS50089">
    <property type="entry name" value="ZF_RING_2"/>
    <property type="match status" value="1"/>
</dbReference>
<keyword evidence="3" id="KW-0808">Transferase</keyword>
<dbReference type="EMBL" id="PJQY01003753">
    <property type="protein sequence ID" value="PQM34827.1"/>
    <property type="molecule type" value="Genomic_DNA"/>
</dbReference>
<dbReference type="Gene3D" id="3.30.40.10">
    <property type="entry name" value="Zinc/RING finger domain, C3HC4 (zinc finger)"/>
    <property type="match status" value="1"/>
</dbReference>
<sequence length="416" mass="46304">MMRATCSNNPPPQQIPTTRRCQCSPHGQKCGCSERIDQLSGELSQGSQLKPDVGLIANFESERENGHFLSLLTSSSSFRRPHEASKPTSHVQNKEHSNLLYQSDHSSSPGLIVRRSLHDPLSGATIRSITSCIANTSNLNLPHTISQIGRANFPGSQNEELNSGTCTTLILGSTPLRHISFFQSLFGLPNNLLRSLWPSLWPPHVSADSTFRFGQASAYSSADNGVQNVTQIDIWRQLLMESTLYMHTPADSLLEGSTSFFVVTANRGVNFRLVTENAGVIYQRPLHVSIEMRNRSGAMWLDVDSMSYEELLALEDHIGNVSTGLSEEAAVASLKRSNYFLFAEENAQKDFCSICQEDFVEEDELGTLDCGHGFHIACIKQWLGYKNLNFSEKYMVRIGDYSIYVLFLHVHQPSLV</sequence>
<dbReference type="Proteomes" id="UP000250321">
    <property type="component" value="Unassembled WGS sequence"/>
</dbReference>
<proteinExistence type="predicted"/>
<dbReference type="EC" id="2.3.2.27" evidence="2"/>
<feature type="region of interest" description="Disordered" evidence="9">
    <location>
        <begin position="1"/>
        <end position="20"/>
    </location>
</feature>
<evidence type="ECO:0000259" key="10">
    <source>
        <dbReference type="PROSITE" id="PS50089"/>
    </source>
</evidence>
<protein>
    <recommendedName>
        <fullName evidence="2">RING-type E3 ubiquitin transferase</fullName>
        <ecNumber evidence="2">2.3.2.27</ecNumber>
    </recommendedName>
</protein>
<dbReference type="STRING" id="2094558.A0A314UBL6"/>
<evidence type="ECO:0000256" key="1">
    <source>
        <dbReference type="ARBA" id="ARBA00000900"/>
    </source>
</evidence>
<dbReference type="InterPro" id="IPR045191">
    <property type="entry name" value="MBR1/2-like"/>
</dbReference>
<dbReference type="GO" id="GO:0008270">
    <property type="term" value="F:zinc ion binding"/>
    <property type="evidence" value="ECO:0007669"/>
    <property type="project" value="UniProtKB-KW"/>
</dbReference>
<dbReference type="Pfam" id="PF13639">
    <property type="entry name" value="zf-RING_2"/>
    <property type="match status" value="1"/>
</dbReference>
<evidence type="ECO:0000256" key="7">
    <source>
        <dbReference type="ARBA" id="ARBA00022833"/>
    </source>
</evidence>
<comment type="catalytic activity">
    <reaction evidence="1">
        <text>S-ubiquitinyl-[E2 ubiquitin-conjugating enzyme]-L-cysteine + [acceptor protein]-L-lysine = [E2 ubiquitin-conjugating enzyme]-L-cysteine + N(6)-ubiquitinyl-[acceptor protein]-L-lysine.</text>
        <dbReference type="EC" id="2.3.2.27"/>
    </reaction>
</comment>
<dbReference type="InterPro" id="IPR013083">
    <property type="entry name" value="Znf_RING/FYVE/PHD"/>
</dbReference>
<evidence type="ECO:0000256" key="2">
    <source>
        <dbReference type="ARBA" id="ARBA00012483"/>
    </source>
</evidence>
<dbReference type="PANTHER" id="PTHR22937">
    <property type="entry name" value="E3 UBIQUITIN-PROTEIN LIGASE RNF165"/>
    <property type="match status" value="1"/>
</dbReference>
<feature type="domain" description="RING-type" evidence="10">
    <location>
        <begin position="352"/>
        <end position="382"/>
    </location>
</feature>
<gene>
    <name evidence="11" type="ORF">Pyn_08436</name>
</gene>
<dbReference type="AlphaFoldDB" id="A0A314UBL6"/>
<evidence type="ECO:0000256" key="9">
    <source>
        <dbReference type="SAM" id="MobiDB-lite"/>
    </source>
</evidence>
<evidence type="ECO:0000256" key="5">
    <source>
        <dbReference type="ARBA" id="ARBA00022771"/>
    </source>
</evidence>
<evidence type="ECO:0000313" key="12">
    <source>
        <dbReference type="Proteomes" id="UP000250321"/>
    </source>
</evidence>
<comment type="caution">
    <text evidence="11">The sequence shown here is derived from an EMBL/GenBank/DDBJ whole genome shotgun (WGS) entry which is preliminary data.</text>
</comment>
<dbReference type="SUPFAM" id="SSF57850">
    <property type="entry name" value="RING/U-box"/>
    <property type="match status" value="1"/>
</dbReference>
<keyword evidence="12" id="KW-1185">Reference proteome</keyword>
<keyword evidence="7" id="KW-0862">Zinc</keyword>
<evidence type="ECO:0000256" key="6">
    <source>
        <dbReference type="ARBA" id="ARBA00022786"/>
    </source>
</evidence>
<organism evidence="11 12">
    <name type="scientific">Prunus yedoensis var. nudiflora</name>
    <dbReference type="NCBI Taxonomy" id="2094558"/>
    <lineage>
        <taxon>Eukaryota</taxon>
        <taxon>Viridiplantae</taxon>
        <taxon>Streptophyta</taxon>
        <taxon>Embryophyta</taxon>
        <taxon>Tracheophyta</taxon>
        <taxon>Spermatophyta</taxon>
        <taxon>Magnoliopsida</taxon>
        <taxon>eudicotyledons</taxon>
        <taxon>Gunneridae</taxon>
        <taxon>Pentapetalae</taxon>
        <taxon>rosids</taxon>
        <taxon>fabids</taxon>
        <taxon>Rosales</taxon>
        <taxon>Rosaceae</taxon>
        <taxon>Amygdaloideae</taxon>
        <taxon>Amygdaleae</taxon>
        <taxon>Prunus</taxon>
    </lineage>
</organism>